<dbReference type="SMART" id="SM00052">
    <property type="entry name" value="EAL"/>
    <property type="match status" value="1"/>
</dbReference>
<reference evidence="2 3" key="1">
    <citation type="journal article" date="2015" name="Genome Announc.">
        <title>Expanding the biotechnology potential of lactobacilli through comparative genomics of 213 strains and associated genera.</title>
        <authorList>
            <person name="Sun Z."/>
            <person name="Harris H.M."/>
            <person name="McCann A."/>
            <person name="Guo C."/>
            <person name="Argimon S."/>
            <person name="Zhang W."/>
            <person name="Yang X."/>
            <person name="Jeffery I.B."/>
            <person name="Cooney J.C."/>
            <person name="Kagawa T.F."/>
            <person name="Liu W."/>
            <person name="Song Y."/>
            <person name="Salvetti E."/>
            <person name="Wrobel A."/>
            <person name="Rasinkangas P."/>
            <person name="Parkhill J."/>
            <person name="Rea M.C."/>
            <person name="O'Sullivan O."/>
            <person name="Ritari J."/>
            <person name="Douillard F.P."/>
            <person name="Paul Ross R."/>
            <person name="Yang R."/>
            <person name="Briner A.E."/>
            <person name="Felis G.E."/>
            <person name="de Vos W.M."/>
            <person name="Barrangou R."/>
            <person name="Klaenhammer T.R."/>
            <person name="Caufield P.W."/>
            <person name="Cui Y."/>
            <person name="Zhang H."/>
            <person name="O'Toole P.W."/>
        </authorList>
    </citation>
    <scope>NUCLEOTIDE SEQUENCE [LARGE SCALE GENOMIC DNA]</scope>
    <source>
        <strain evidence="2 3">DSM 20634</strain>
    </source>
</reference>
<comment type="caution">
    <text evidence="2">The sequence shown here is derived from an EMBL/GenBank/DDBJ whole genome shotgun (WGS) entry which is preliminary data.</text>
</comment>
<proteinExistence type="predicted"/>
<gene>
    <name evidence="2" type="ORF">FC26_GL000457</name>
</gene>
<dbReference type="InterPro" id="IPR050706">
    <property type="entry name" value="Cyclic-di-GMP_PDE-like"/>
</dbReference>
<dbReference type="PROSITE" id="PS50883">
    <property type="entry name" value="EAL"/>
    <property type="match status" value="1"/>
</dbReference>
<sequence>MITMLAFFGQPKFALNATDYLPVGYELFIREQAASAWHLPDDFNAITVDQFYQLLLNVTRNLPSNVQLLSFNLEQQQFIQPAFADMIEEVQHQTALNIFTELTERNDPLVSDQQLLAAARDFHRRDLLVCIDDVGTGENTSEMVLKLDDYVDEYKFAFQNFRPFTSIHTIEPELKFWADLRRQNHKILAIEGIETAAELTFVRRQYPCNLIQGYYTGRPELLATS</sequence>
<dbReference type="PATRIC" id="fig|1423813.3.peg.465"/>
<dbReference type="PANTHER" id="PTHR33121:SF70">
    <property type="entry name" value="SIGNALING PROTEIN YKOW"/>
    <property type="match status" value="1"/>
</dbReference>
<evidence type="ECO:0000313" key="2">
    <source>
        <dbReference type="EMBL" id="KRM60649.1"/>
    </source>
</evidence>
<evidence type="ECO:0000313" key="3">
    <source>
        <dbReference type="Proteomes" id="UP000051733"/>
    </source>
</evidence>
<dbReference type="Gene3D" id="3.20.20.450">
    <property type="entry name" value="EAL domain"/>
    <property type="match status" value="1"/>
</dbReference>
<dbReference type="STRING" id="1423813.FC26_GL000457"/>
<dbReference type="SUPFAM" id="SSF141868">
    <property type="entry name" value="EAL domain-like"/>
    <property type="match status" value="1"/>
</dbReference>
<accession>A0A0R2AA48</accession>
<dbReference type="Proteomes" id="UP000051733">
    <property type="component" value="Unassembled WGS sequence"/>
</dbReference>
<dbReference type="GO" id="GO:0071111">
    <property type="term" value="F:cyclic-guanylate-specific phosphodiesterase activity"/>
    <property type="evidence" value="ECO:0007669"/>
    <property type="project" value="InterPro"/>
</dbReference>
<dbReference type="PANTHER" id="PTHR33121">
    <property type="entry name" value="CYCLIC DI-GMP PHOSPHODIESTERASE PDEF"/>
    <property type="match status" value="1"/>
</dbReference>
<keyword evidence="3" id="KW-1185">Reference proteome</keyword>
<dbReference type="EMBL" id="AYYY01000062">
    <property type="protein sequence ID" value="KRM60649.1"/>
    <property type="molecule type" value="Genomic_DNA"/>
</dbReference>
<evidence type="ECO:0000259" key="1">
    <source>
        <dbReference type="PROSITE" id="PS50883"/>
    </source>
</evidence>
<organism evidence="2 3">
    <name type="scientific">Paucilactobacillus vaccinostercus DSM 20634</name>
    <dbReference type="NCBI Taxonomy" id="1423813"/>
    <lineage>
        <taxon>Bacteria</taxon>
        <taxon>Bacillati</taxon>
        <taxon>Bacillota</taxon>
        <taxon>Bacilli</taxon>
        <taxon>Lactobacillales</taxon>
        <taxon>Lactobacillaceae</taxon>
        <taxon>Paucilactobacillus</taxon>
    </lineage>
</organism>
<protein>
    <submittedName>
        <fullName evidence="2">C-di-GMP-specific phosphodiesterase</fullName>
    </submittedName>
</protein>
<name>A0A0R2AA48_9LACO</name>
<feature type="domain" description="EAL" evidence="1">
    <location>
        <begin position="1"/>
        <end position="225"/>
    </location>
</feature>
<dbReference type="InterPro" id="IPR001633">
    <property type="entry name" value="EAL_dom"/>
</dbReference>
<dbReference type="InterPro" id="IPR035919">
    <property type="entry name" value="EAL_sf"/>
</dbReference>
<dbReference type="AlphaFoldDB" id="A0A0R2AA48"/>